<dbReference type="Pfam" id="PF07992">
    <property type="entry name" value="Pyr_redox_2"/>
    <property type="match status" value="1"/>
</dbReference>
<dbReference type="InterPro" id="IPR016156">
    <property type="entry name" value="FAD/NAD-linked_Rdtase_dimer_sf"/>
</dbReference>
<dbReference type="GO" id="GO:0071949">
    <property type="term" value="F:FAD binding"/>
    <property type="evidence" value="ECO:0007669"/>
    <property type="project" value="TreeGrafter"/>
</dbReference>
<dbReference type="PANTHER" id="PTHR43557">
    <property type="entry name" value="APOPTOSIS-INDUCING FACTOR 1"/>
    <property type="match status" value="1"/>
</dbReference>
<dbReference type="Gene3D" id="3.50.50.60">
    <property type="entry name" value="FAD/NAD(P)-binding domain"/>
    <property type="match status" value="2"/>
</dbReference>
<feature type="compositionally biased region" description="Polar residues" evidence="5">
    <location>
        <begin position="100"/>
        <end position="115"/>
    </location>
</feature>
<dbReference type="InterPro" id="IPR023753">
    <property type="entry name" value="FAD/NAD-binding_dom"/>
</dbReference>
<feature type="domain" description="FAD/NAD(P)-binding" evidence="7">
    <location>
        <begin position="144"/>
        <end position="527"/>
    </location>
</feature>
<proteinExistence type="inferred from homology"/>
<keyword evidence="3" id="KW-0274">FAD</keyword>
<feature type="transmembrane region" description="Helical" evidence="6">
    <location>
        <begin position="70"/>
        <end position="91"/>
    </location>
</feature>
<dbReference type="SUPFAM" id="SSF55424">
    <property type="entry name" value="FAD/NAD-linked reductases, dimerisation (C-terminal) domain"/>
    <property type="match status" value="1"/>
</dbReference>
<protein>
    <submittedName>
        <fullName evidence="8 9">Pyr_redox_2 domain-containing protein</fullName>
    </submittedName>
</protein>
<comment type="similarity">
    <text evidence="1">Belongs to the FAD-dependent oxidoreductase family.</text>
</comment>
<dbReference type="SUPFAM" id="SSF51905">
    <property type="entry name" value="FAD/NAD(P)-binding domain"/>
    <property type="match status" value="2"/>
</dbReference>
<evidence type="ECO:0000313" key="9">
    <source>
        <dbReference type="WBParaSite" id="MCU_005913-RC"/>
    </source>
</evidence>
<name>A0A5K3F6W7_MESCO</name>
<feature type="region of interest" description="Disordered" evidence="5">
    <location>
        <begin position="100"/>
        <end position="134"/>
    </location>
</feature>
<dbReference type="GO" id="GO:0006915">
    <property type="term" value="P:apoptotic process"/>
    <property type="evidence" value="ECO:0007669"/>
    <property type="project" value="TreeGrafter"/>
</dbReference>
<dbReference type="InterPro" id="IPR050446">
    <property type="entry name" value="FAD-oxidoreductase/Apoptosis"/>
</dbReference>
<dbReference type="PANTHER" id="PTHR43557:SF4">
    <property type="entry name" value="APOPTOSIS-INDUCING FACTOR 1, MITOCHONDRIAL"/>
    <property type="match status" value="1"/>
</dbReference>
<dbReference type="GO" id="GO:0005739">
    <property type="term" value="C:mitochondrion"/>
    <property type="evidence" value="ECO:0007669"/>
    <property type="project" value="TreeGrafter"/>
</dbReference>
<accession>A0A5K3F6W7</accession>
<feature type="region of interest" description="Disordered" evidence="5">
    <location>
        <begin position="534"/>
        <end position="554"/>
    </location>
</feature>
<dbReference type="Gene3D" id="3.30.390.30">
    <property type="match status" value="1"/>
</dbReference>
<dbReference type="GO" id="GO:0033108">
    <property type="term" value="P:mitochondrial respiratory chain complex assembly"/>
    <property type="evidence" value="ECO:0007669"/>
    <property type="project" value="TreeGrafter"/>
</dbReference>
<reference evidence="8 9" key="1">
    <citation type="submission" date="2019-11" db="UniProtKB">
        <authorList>
            <consortium name="WormBaseParasite"/>
        </authorList>
    </citation>
    <scope>IDENTIFICATION</scope>
</reference>
<evidence type="ECO:0000256" key="4">
    <source>
        <dbReference type="ARBA" id="ARBA00023002"/>
    </source>
</evidence>
<dbReference type="GO" id="GO:0016174">
    <property type="term" value="F:NAD(P)H oxidase H2O2-forming activity"/>
    <property type="evidence" value="ECO:0007669"/>
    <property type="project" value="TreeGrafter"/>
</dbReference>
<keyword evidence="2" id="KW-0285">Flavoprotein</keyword>
<keyword evidence="4" id="KW-0560">Oxidoreductase</keyword>
<keyword evidence="6" id="KW-0812">Transmembrane</keyword>
<organism evidence="8">
    <name type="scientific">Mesocestoides corti</name>
    <name type="common">Flatworm</name>
    <dbReference type="NCBI Taxonomy" id="53468"/>
    <lineage>
        <taxon>Eukaryota</taxon>
        <taxon>Metazoa</taxon>
        <taxon>Spiralia</taxon>
        <taxon>Lophotrochozoa</taxon>
        <taxon>Platyhelminthes</taxon>
        <taxon>Cestoda</taxon>
        <taxon>Eucestoda</taxon>
        <taxon>Cyclophyllidea</taxon>
        <taxon>Mesocestoididae</taxon>
        <taxon>Mesocestoides</taxon>
    </lineage>
</organism>
<dbReference type="PRINTS" id="PR00368">
    <property type="entry name" value="FADPNR"/>
</dbReference>
<sequence>MTVTVFTVVKTLILSQNRRFLSLASYKRPALGSLFSRSSGGVFLRQCRTQGSPYFLPSRTFFNKPIPQDAVFPVLFGSGIIGVTLGLNFLINRRENRYSDPSNQPVYENTPPSSRKQVRSGLNDAQATDSKKLQPKIQLPKKVQHVIIGAGAAGMAAARAIRASDPRSCVLLIAGDESCGELGLAETNQQAPPPYVRPLLSKGLWWRTPERRAQMLNPEGDIRKHSWLYFEPLSFFIDPEKLSETEEGGVCFLRGNPVVALHPDRHTVCLADGQEIAYSCCLIATGAQPRRMPELEHCSISGADLIKARRITYFRNLSDYRHLQAVSDRLHKEGGRIAIVGSGPLASELAVSISGERQLTKEEKEAKTPKDTAEFGVHHFLGFKSVAPMQEILPPVLADAVSSFESKKRVTVAPATSVVRASLVNPKDPANSQLRLTVHRREDGGVIKEDKDVIVDHIVCAIGADPRTELAASAGLEVDSDNGGFLVNSELESRADIYVAGDAASYWDSQLCCRRRMEHLNFAEESGTLAGLNMARSAGSSEPSSSDASLPPEKTYDPLSSVHEFQPSFWCSLGTGAAYDCVGVIDSKRLITRTVFIENENADSCAVVFYLKPNDHRLVGVLLWNLPEDLFEDSEFAAPSRLNFARKLLADQTFLRDNNEVLTLAQKFDMGGEIAESYAELKAYVEAKKAEEAAEVEDSKKAEEAGTSS</sequence>
<evidence type="ECO:0000256" key="6">
    <source>
        <dbReference type="SAM" id="Phobius"/>
    </source>
</evidence>
<feature type="compositionally biased region" description="Low complexity" evidence="5">
    <location>
        <begin position="535"/>
        <end position="552"/>
    </location>
</feature>
<dbReference type="AlphaFoldDB" id="A0A5K3F6W7"/>
<evidence type="ECO:0000256" key="5">
    <source>
        <dbReference type="SAM" id="MobiDB-lite"/>
    </source>
</evidence>
<keyword evidence="6" id="KW-1133">Transmembrane helix</keyword>
<evidence type="ECO:0000256" key="3">
    <source>
        <dbReference type="ARBA" id="ARBA00022827"/>
    </source>
</evidence>
<dbReference type="WBParaSite" id="MCU_005913-RC">
    <property type="protein sequence ID" value="MCU_005913-RC"/>
    <property type="gene ID" value="MCU_005913"/>
</dbReference>
<keyword evidence="6" id="KW-0472">Membrane</keyword>
<evidence type="ECO:0000256" key="2">
    <source>
        <dbReference type="ARBA" id="ARBA00022630"/>
    </source>
</evidence>
<evidence type="ECO:0000259" key="7">
    <source>
        <dbReference type="Pfam" id="PF07992"/>
    </source>
</evidence>
<dbReference type="InterPro" id="IPR036188">
    <property type="entry name" value="FAD/NAD-bd_sf"/>
</dbReference>
<dbReference type="WBParaSite" id="MCU_005913-RB">
    <property type="protein sequence ID" value="MCU_005913-RB"/>
    <property type="gene ID" value="MCU_005913"/>
</dbReference>
<evidence type="ECO:0000256" key="1">
    <source>
        <dbReference type="ARBA" id="ARBA00006442"/>
    </source>
</evidence>
<evidence type="ECO:0000313" key="8">
    <source>
        <dbReference type="WBParaSite" id="MCU_005913-RB"/>
    </source>
</evidence>